<evidence type="ECO:0000256" key="4">
    <source>
        <dbReference type="SAM" id="MobiDB-lite"/>
    </source>
</evidence>
<dbReference type="AlphaFoldDB" id="A0A1V9G7S8"/>
<dbReference type="PROSITE" id="PS00041">
    <property type="entry name" value="HTH_ARAC_FAMILY_1"/>
    <property type="match status" value="1"/>
</dbReference>
<dbReference type="RefSeq" id="WP_081161966.1">
    <property type="nucleotide sequence ID" value="NZ_LWBP01000045.1"/>
</dbReference>
<name>A0A1V9G7S8_9BACT</name>
<dbReference type="OrthoDB" id="9772607at2"/>
<dbReference type="PANTHER" id="PTHR43280">
    <property type="entry name" value="ARAC-FAMILY TRANSCRIPTIONAL REGULATOR"/>
    <property type="match status" value="1"/>
</dbReference>
<evidence type="ECO:0000313" key="7">
    <source>
        <dbReference type="Proteomes" id="UP000192276"/>
    </source>
</evidence>
<dbReference type="PANTHER" id="PTHR43280:SF2">
    <property type="entry name" value="HTH-TYPE TRANSCRIPTIONAL REGULATOR EXSA"/>
    <property type="match status" value="1"/>
</dbReference>
<proteinExistence type="predicted"/>
<evidence type="ECO:0000256" key="3">
    <source>
        <dbReference type="ARBA" id="ARBA00023163"/>
    </source>
</evidence>
<dbReference type="InterPro" id="IPR018060">
    <property type="entry name" value="HTH_AraC"/>
</dbReference>
<dbReference type="SMART" id="SM00342">
    <property type="entry name" value="HTH_ARAC"/>
    <property type="match status" value="1"/>
</dbReference>
<evidence type="ECO:0000256" key="1">
    <source>
        <dbReference type="ARBA" id="ARBA00023015"/>
    </source>
</evidence>
<dbReference type="Gene3D" id="1.10.10.60">
    <property type="entry name" value="Homeodomain-like"/>
    <property type="match status" value="2"/>
</dbReference>
<evidence type="ECO:0000256" key="2">
    <source>
        <dbReference type="ARBA" id="ARBA00023125"/>
    </source>
</evidence>
<keyword evidence="7" id="KW-1185">Reference proteome</keyword>
<keyword evidence="1" id="KW-0805">Transcription regulation</keyword>
<dbReference type="GO" id="GO:0003700">
    <property type="term" value="F:DNA-binding transcription factor activity"/>
    <property type="evidence" value="ECO:0007669"/>
    <property type="project" value="InterPro"/>
</dbReference>
<gene>
    <name evidence="6" type="ORF">A4R26_12640</name>
</gene>
<dbReference type="SUPFAM" id="SSF46689">
    <property type="entry name" value="Homeodomain-like"/>
    <property type="match status" value="1"/>
</dbReference>
<dbReference type="EMBL" id="LWBP01000045">
    <property type="protein sequence ID" value="OQP66627.1"/>
    <property type="molecule type" value="Genomic_DNA"/>
</dbReference>
<evidence type="ECO:0000259" key="5">
    <source>
        <dbReference type="PROSITE" id="PS01124"/>
    </source>
</evidence>
<dbReference type="InterPro" id="IPR018062">
    <property type="entry name" value="HTH_AraC-typ_CS"/>
</dbReference>
<dbReference type="PROSITE" id="PS01124">
    <property type="entry name" value="HTH_ARAC_FAMILY_2"/>
    <property type="match status" value="1"/>
</dbReference>
<keyword evidence="3" id="KW-0804">Transcription</keyword>
<protein>
    <recommendedName>
        <fullName evidence="5">HTH araC/xylS-type domain-containing protein</fullName>
    </recommendedName>
</protein>
<comment type="caution">
    <text evidence="6">The sequence shown here is derived from an EMBL/GenBank/DDBJ whole genome shotgun (WGS) entry which is preliminary data.</text>
</comment>
<reference evidence="7" key="1">
    <citation type="submission" date="2016-04" db="EMBL/GenBank/DDBJ databases">
        <authorList>
            <person name="Chen L."/>
            <person name="Zhuang W."/>
            <person name="Wang G."/>
        </authorList>
    </citation>
    <scope>NUCLEOTIDE SEQUENCE [LARGE SCALE GENOMIC DNA]</scope>
    <source>
        <strain evidence="7">208</strain>
    </source>
</reference>
<dbReference type="InterPro" id="IPR009057">
    <property type="entry name" value="Homeodomain-like_sf"/>
</dbReference>
<keyword evidence="2" id="KW-0238">DNA-binding</keyword>
<feature type="domain" description="HTH araC/xylS-type" evidence="5">
    <location>
        <begin position="12"/>
        <end position="109"/>
    </location>
</feature>
<dbReference type="STRING" id="550983.A4R26_12640"/>
<evidence type="ECO:0000313" key="6">
    <source>
        <dbReference type="EMBL" id="OQP66627.1"/>
    </source>
</evidence>
<dbReference type="Proteomes" id="UP000192276">
    <property type="component" value="Unassembled WGS sequence"/>
</dbReference>
<dbReference type="Pfam" id="PF12833">
    <property type="entry name" value="HTH_18"/>
    <property type="match status" value="1"/>
</dbReference>
<accession>A0A1V9G7S8</accession>
<feature type="region of interest" description="Disordered" evidence="4">
    <location>
        <begin position="120"/>
        <end position="141"/>
    </location>
</feature>
<dbReference type="GO" id="GO:0043565">
    <property type="term" value="F:sequence-specific DNA binding"/>
    <property type="evidence" value="ECO:0007669"/>
    <property type="project" value="InterPro"/>
</dbReference>
<organism evidence="6 7">
    <name type="scientific">Niastella populi</name>
    <dbReference type="NCBI Taxonomy" id="550983"/>
    <lineage>
        <taxon>Bacteria</taxon>
        <taxon>Pseudomonadati</taxon>
        <taxon>Bacteroidota</taxon>
        <taxon>Chitinophagia</taxon>
        <taxon>Chitinophagales</taxon>
        <taxon>Chitinophagaceae</taxon>
        <taxon>Niastella</taxon>
    </lineage>
</organism>
<sequence>MNLKRSHIEKAVQIRDFLHKNFFENYDYEFLCKKFGLNKFQLKSAFKAVTNDNIHSYLTKLKMDHAKRLLQKTEFSIDYISAAIGLDRSNFYIQFKKHEGKTPAQWRKDLTMECNLNDSHESSDQLKKIKKQTTKNVERSK</sequence>